<proteinExistence type="predicted"/>
<dbReference type="GO" id="GO:0019843">
    <property type="term" value="F:rRNA binding"/>
    <property type="evidence" value="ECO:0007669"/>
    <property type="project" value="InterPro"/>
</dbReference>
<name>A0A8J6DQA1_GALPY</name>
<dbReference type="InterPro" id="IPR036789">
    <property type="entry name" value="Ribosomal_uL6-like_a/b-dom_sf"/>
</dbReference>
<evidence type="ECO:0000313" key="2">
    <source>
        <dbReference type="Proteomes" id="UP000700334"/>
    </source>
</evidence>
<dbReference type="Gene3D" id="3.90.930.12">
    <property type="entry name" value="Ribosomal protein L6, alpha-beta domain"/>
    <property type="match status" value="1"/>
</dbReference>
<sequence length="82" mass="8922">MTLLLGSGVPEAKMRWQGWMWPGVACSVFHVQKDELMLEGNDTELASASASLVQEATTLQNKDVGTSVYASEKGLVQQAEEH</sequence>
<keyword evidence="2" id="KW-1185">Reference proteome</keyword>
<protein>
    <submittedName>
        <fullName evidence="1">60S ribosomal protein L9</fullName>
    </submittedName>
</protein>
<dbReference type="GO" id="GO:0003735">
    <property type="term" value="F:structural constituent of ribosome"/>
    <property type="evidence" value="ECO:0007669"/>
    <property type="project" value="InterPro"/>
</dbReference>
<dbReference type="EMBL" id="JAGFMF010011642">
    <property type="protein sequence ID" value="KAG8517912.1"/>
    <property type="molecule type" value="Genomic_DNA"/>
</dbReference>
<dbReference type="GO" id="GO:0005840">
    <property type="term" value="C:ribosome"/>
    <property type="evidence" value="ECO:0007669"/>
    <property type="project" value="UniProtKB-KW"/>
</dbReference>
<reference evidence="1" key="1">
    <citation type="journal article" date="2021" name="Evol. Appl.">
        <title>The genome of the Pyrenean desman and the effects of bottlenecks and inbreeding on the genomic landscape of an endangered species.</title>
        <authorList>
            <person name="Escoda L."/>
            <person name="Castresana J."/>
        </authorList>
    </citation>
    <scope>NUCLEOTIDE SEQUENCE</scope>
    <source>
        <strain evidence="1">IBE-C5619</strain>
    </source>
</reference>
<evidence type="ECO:0000313" key="1">
    <source>
        <dbReference type="EMBL" id="KAG8517912.1"/>
    </source>
</evidence>
<comment type="caution">
    <text evidence="1">The sequence shown here is derived from an EMBL/GenBank/DDBJ whole genome shotgun (WGS) entry which is preliminary data.</text>
</comment>
<dbReference type="AlphaFoldDB" id="A0A8J6DQA1"/>
<dbReference type="GO" id="GO:0006412">
    <property type="term" value="P:translation"/>
    <property type="evidence" value="ECO:0007669"/>
    <property type="project" value="InterPro"/>
</dbReference>
<gene>
    <name evidence="1" type="ORF">J0S82_010956</name>
</gene>
<organism evidence="1 2">
    <name type="scientific">Galemys pyrenaicus</name>
    <name type="common">Iberian desman</name>
    <name type="synonym">Pyrenean desman</name>
    <dbReference type="NCBI Taxonomy" id="202257"/>
    <lineage>
        <taxon>Eukaryota</taxon>
        <taxon>Metazoa</taxon>
        <taxon>Chordata</taxon>
        <taxon>Craniata</taxon>
        <taxon>Vertebrata</taxon>
        <taxon>Euteleostomi</taxon>
        <taxon>Mammalia</taxon>
        <taxon>Eutheria</taxon>
        <taxon>Laurasiatheria</taxon>
        <taxon>Eulipotyphla</taxon>
        <taxon>Talpidae</taxon>
        <taxon>Galemys</taxon>
    </lineage>
</organism>
<dbReference type="SUPFAM" id="SSF56053">
    <property type="entry name" value="Ribosomal protein L6"/>
    <property type="match status" value="1"/>
</dbReference>
<dbReference type="Proteomes" id="UP000700334">
    <property type="component" value="Unassembled WGS sequence"/>
</dbReference>
<keyword evidence="1" id="KW-0689">Ribosomal protein</keyword>
<accession>A0A8J6DQA1</accession>
<dbReference type="OrthoDB" id="9675505at2759"/>
<keyword evidence="1" id="KW-0687">Ribonucleoprotein</keyword>